<evidence type="ECO:0000256" key="3">
    <source>
        <dbReference type="ARBA" id="ARBA00023002"/>
    </source>
</evidence>
<sequence>MKLSYYLPTGTTHEFAGYTDPVAAFAKLLELAKVADESGFATIWAPDHFIPFGPSGSYVFEAWTTLAALAREVGTARLGQLVTGNGYRNPALLAKMASTLDVVSGGRLTFGIGAGWYEEEYKAFGYDFPGAGERLRRLEEALKIIHALWTGNPATFDGDYFSTAGAVSSPTGVQLPHPPVMIAGGGEKVTLRLVALYGDLCNVQESPDEVHRKFQVLARHCETVGRDFSRITKTSTSYCIIADTDEEARAAVPPWAPQVFPGELADYGLIGTVDTIRKRLEVYRDAGVDELIVGFRDALDADTLRTFATEFIAT</sequence>
<keyword evidence="3" id="KW-0560">Oxidoreductase</keyword>
<dbReference type="Proteomes" id="UP000399805">
    <property type="component" value="Unassembled WGS sequence"/>
</dbReference>
<organism evidence="6 7">
    <name type="scientific">Amycolatopsis camponoti</name>
    <dbReference type="NCBI Taxonomy" id="2606593"/>
    <lineage>
        <taxon>Bacteria</taxon>
        <taxon>Bacillati</taxon>
        <taxon>Actinomycetota</taxon>
        <taxon>Actinomycetes</taxon>
        <taxon>Pseudonocardiales</taxon>
        <taxon>Pseudonocardiaceae</taxon>
        <taxon>Amycolatopsis</taxon>
    </lineage>
</organism>
<name>A0A6I8M1U5_9PSEU</name>
<evidence type="ECO:0000256" key="2">
    <source>
        <dbReference type="ARBA" id="ARBA00022643"/>
    </source>
</evidence>
<dbReference type="GO" id="GO:0046306">
    <property type="term" value="P:alkanesulfonate catabolic process"/>
    <property type="evidence" value="ECO:0007669"/>
    <property type="project" value="TreeGrafter"/>
</dbReference>
<dbReference type="InterPro" id="IPR011251">
    <property type="entry name" value="Luciferase-like_dom"/>
</dbReference>
<dbReference type="Pfam" id="PF00296">
    <property type="entry name" value="Bac_luciferase"/>
    <property type="match status" value="1"/>
</dbReference>
<dbReference type="SUPFAM" id="SSF51679">
    <property type="entry name" value="Bacterial luciferase-like"/>
    <property type="match status" value="1"/>
</dbReference>
<accession>A0A6I8M1U5</accession>
<protein>
    <recommendedName>
        <fullName evidence="5">Luciferase-like domain-containing protein</fullName>
    </recommendedName>
</protein>
<gene>
    <name evidence="6" type="ORF">AA23TX_06946</name>
</gene>
<feature type="domain" description="Luciferase-like" evidence="5">
    <location>
        <begin position="13"/>
        <end position="252"/>
    </location>
</feature>
<evidence type="ECO:0000313" key="7">
    <source>
        <dbReference type="Proteomes" id="UP000399805"/>
    </source>
</evidence>
<dbReference type="RefSeq" id="WP_155546765.1">
    <property type="nucleotide sequence ID" value="NZ_CABVGP010000002.1"/>
</dbReference>
<dbReference type="Gene3D" id="3.20.20.30">
    <property type="entry name" value="Luciferase-like domain"/>
    <property type="match status" value="1"/>
</dbReference>
<dbReference type="NCBIfam" id="TIGR03560">
    <property type="entry name" value="F420_Rv1855c"/>
    <property type="match status" value="1"/>
</dbReference>
<keyword evidence="4" id="KW-0503">Monooxygenase</keyword>
<dbReference type="InterPro" id="IPR050172">
    <property type="entry name" value="SsuD_RutA_monooxygenase"/>
</dbReference>
<dbReference type="InterPro" id="IPR036661">
    <property type="entry name" value="Luciferase-like_sf"/>
</dbReference>
<evidence type="ECO:0000256" key="1">
    <source>
        <dbReference type="ARBA" id="ARBA00022630"/>
    </source>
</evidence>
<dbReference type="InterPro" id="IPR019952">
    <property type="entry name" value="F420_OxRdatse_Rv1855c_pred"/>
</dbReference>
<dbReference type="GO" id="GO:0008726">
    <property type="term" value="F:alkanesulfonate monooxygenase activity"/>
    <property type="evidence" value="ECO:0007669"/>
    <property type="project" value="TreeGrafter"/>
</dbReference>
<evidence type="ECO:0000256" key="4">
    <source>
        <dbReference type="ARBA" id="ARBA00023033"/>
    </source>
</evidence>
<reference evidence="6 7" key="1">
    <citation type="submission" date="2019-09" db="EMBL/GenBank/DDBJ databases">
        <authorList>
            <person name="Leyn A S."/>
        </authorList>
    </citation>
    <scope>NUCLEOTIDE SEQUENCE [LARGE SCALE GENOMIC DNA]</scope>
    <source>
        <strain evidence="6">AA231_1</strain>
    </source>
</reference>
<evidence type="ECO:0000313" key="6">
    <source>
        <dbReference type="EMBL" id="VVJ21932.1"/>
    </source>
</evidence>
<dbReference type="PANTHER" id="PTHR42847">
    <property type="entry name" value="ALKANESULFONATE MONOOXYGENASE"/>
    <property type="match status" value="1"/>
</dbReference>
<keyword evidence="7" id="KW-1185">Reference proteome</keyword>
<keyword evidence="1" id="KW-0285">Flavoprotein</keyword>
<dbReference type="PANTHER" id="PTHR42847:SF8">
    <property type="entry name" value="CONSERVED PROTEIN"/>
    <property type="match status" value="1"/>
</dbReference>
<dbReference type="AlphaFoldDB" id="A0A6I8M1U5"/>
<dbReference type="EMBL" id="CABVGP010000002">
    <property type="protein sequence ID" value="VVJ21932.1"/>
    <property type="molecule type" value="Genomic_DNA"/>
</dbReference>
<evidence type="ECO:0000259" key="5">
    <source>
        <dbReference type="Pfam" id="PF00296"/>
    </source>
</evidence>
<keyword evidence="2" id="KW-0288">FMN</keyword>
<proteinExistence type="predicted"/>